<evidence type="ECO:0000256" key="2">
    <source>
        <dbReference type="ARBA" id="ARBA00023125"/>
    </source>
</evidence>
<gene>
    <name evidence="5" type="ORF">CLA01_13840</name>
</gene>
<dbReference type="AlphaFoldDB" id="A0A511Y7Z0"/>
<dbReference type="PANTHER" id="PTHR43280:SF32">
    <property type="entry name" value="TRANSCRIPTIONAL REGULATORY PROTEIN"/>
    <property type="match status" value="1"/>
</dbReference>
<dbReference type="SMART" id="SM00342">
    <property type="entry name" value="HTH_ARAC"/>
    <property type="match status" value="1"/>
</dbReference>
<proteinExistence type="predicted"/>
<evidence type="ECO:0000313" key="5">
    <source>
        <dbReference type="EMBL" id="GEN71312.1"/>
    </source>
</evidence>
<dbReference type="InterPro" id="IPR037923">
    <property type="entry name" value="HTH-like"/>
</dbReference>
<dbReference type="InterPro" id="IPR009057">
    <property type="entry name" value="Homeodomain-like_sf"/>
</dbReference>
<feature type="domain" description="HTH araC/xylS-type" evidence="4">
    <location>
        <begin position="186"/>
        <end position="284"/>
    </location>
</feature>
<dbReference type="SUPFAM" id="SSF46689">
    <property type="entry name" value="Homeodomain-like"/>
    <property type="match status" value="1"/>
</dbReference>
<dbReference type="PROSITE" id="PS01124">
    <property type="entry name" value="HTH_ARAC_FAMILY_2"/>
    <property type="match status" value="1"/>
</dbReference>
<evidence type="ECO:0000259" key="4">
    <source>
        <dbReference type="PROSITE" id="PS01124"/>
    </source>
</evidence>
<protein>
    <submittedName>
        <fullName evidence="5">AraC family transcriptional regulator</fullName>
    </submittedName>
</protein>
<dbReference type="EMBL" id="BJYI01000005">
    <property type="protein sequence ID" value="GEN71312.1"/>
    <property type="molecule type" value="Genomic_DNA"/>
</dbReference>
<name>A0A511Y7Z0_9FLAO</name>
<organism evidence="5 6">
    <name type="scientific">Chryseobacterium lathyri</name>
    <dbReference type="NCBI Taxonomy" id="395933"/>
    <lineage>
        <taxon>Bacteria</taxon>
        <taxon>Pseudomonadati</taxon>
        <taxon>Bacteroidota</taxon>
        <taxon>Flavobacteriia</taxon>
        <taxon>Flavobacteriales</taxon>
        <taxon>Weeksellaceae</taxon>
        <taxon>Chryseobacterium group</taxon>
        <taxon>Chryseobacterium</taxon>
    </lineage>
</organism>
<keyword evidence="3" id="KW-0804">Transcription</keyword>
<dbReference type="InterPro" id="IPR003313">
    <property type="entry name" value="AraC-bd"/>
</dbReference>
<reference evidence="5 6" key="1">
    <citation type="submission" date="2019-07" db="EMBL/GenBank/DDBJ databases">
        <title>Whole genome shotgun sequence of Chryseobacterium lathyri NBRC 105250.</title>
        <authorList>
            <person name="Hosoyama A."/>
            <person name="Uohara A."/>
            <person name="Ohji S."/>
            <person name="Ichikawa N."/>
        </authorList>
    </citation>
    <scope>NUCLEOTIDE SEQUENCE [LARGE SCALE GENOMIC DNA]</scope>
    <source>
        <strain evidence="5 6">NBRC 105250</strain>
    </source>
</reference>
<dbReference type="GO" id="GO:0003700">
    <property type="term" value="F:DNA-binding transcription factor activity"/>
    <property type="evidence" value="ECO:0007669"/>
    <property type="project" value="InterPro"/>
</dbReference>
<keyword evidence="1" id="KW-0805">Transcription regulation</keyword>
<evidence type="ECO:0000256" key="1">
    <source>
        <dbReference type="ARBA" id="ARBA00023015"/>
    </source>
</evidence>
<dbReference type="InterPro" id="IPR018060">
    <property type="entry name" value="HTH_AraC"/>
</dbReference>
<comment type="caution">
    <text evidence="5">The sequence shown here is derived from an EMBL/GenBank/DDBJ whole genome shotgun (WGS) entry which is preliminary data.</text>
</comment>
<dbReference type="Pfam" id="PF12833">
    <property type="entry name" value="HTH_18"/>
    <property type="match status" value="1"/>
</dbReference>
<accession>A0A511Y7Z0</accession>
<dbReference type="Gene3D" id="2.60.120.10">
    <property type="entry name" value="Jelly Rolls"/>
    <property type="match status" value="1"/>
</dbReference>
<dbReference type="GO" id="GO:0043565">
    <property type="term" value="F:sequence-specific DNA binding"/>
    <property type="evidence" value="ECO:0007669"/>
    <property type="project" value="InterPro"/>
</dbReference>
<dbReference type="RefSeq" id="WP_111959625.1">
    <property type="nucleotide sequence ID" value="NZ_BJYI01000005.1"/>
</dbReference>
<dbReference type="Pfam" id="PF02311">
    <property type="entry name" value="AraC_binding"/>
    <property type="match status" value="1"/>
</dbReference>
<keyword evidence="2" id="KW-0238">DNA-binding</keyword>
<dbReference type="PANTHER" id="PTHR43280">
    <property type="entry name" value="ARAC-FAMILY TRANSCRIPTIONAL REGULATOR"/>
    <property type="match status" value="1"/>
</dbReference>
<dbReference type="Gene3D" id="1.10.10.60">
    <property type="entry name" value="Homeodomain-like"/>
    <property type="match status" value="1"/>
</dbReference>
<evidence type="ECO:0000313" key="6">
    <source>
        <dbReference type="Proteomes" id="UP000321150"/>
    </source>
</evidence>
<dbReference type="Proteomes" id="UP000321150">
    <property type="component" value="Unassembled WGS sequence"/>
</dbReference>
<sequence length="292" mass="34859">MFKIYNIEDFKSEKSIDNEFMFERFEDLNRPPDLQWPHKHSFYEILWLTSGSAVNRVDYHQTEIGPNTLFFISPGQLHQMSTTKNVKGYSITFTEEFLLLTSNNKDKLLSLSFLHNSSIQPFVKLTDDRVNEIKRLIEMLEYEIRLSEKSAMIISHLLFVLLNRIQRIIINTHDYIYDNVNSLRLRKFRELVDCHYLNEKKIEFYAQKLGLTPHRLNEVTKHITGKTAGDIIRERVLMETKRLLVHTDWNICKISEHLGFADLSYFSRQFRKKEKLTPLDYRNKMSEKFQNI</sequence>
<dbReference type="InterPro" id="IPR014710">
    <property type="entry name" value="RmlC-like_jellyroll"/>
</dbReference>
<dbReference type="SUPFAM" id="SSF51215">
    <property type="entry name" value="Regulatory protein AraC"/>
    <property type="match status" value="1"/>
</dbReference>
<dbReference type="OrthoDB" id="2585681at2"/>
<evidence type="ECO:0000256" key="3">
    <source>
        <dbReference type="ARBA" id="ARBA00023163"/>
    </source>
</evidence>